<organism evidence="13 14">
    <name type="scientific">Cryptotermes secundus</name>
    <dbReference type="NCBI Taxonomy" id="105785"/>
    <lineage>
        <taxon>Eukaryota</taxon>
        <taxon>Metazoa</taxon>
        <taxon>Ecdysozoa</taxon>
        <taxon>Arthropoda</taxon>
        <taxon>Hexapoda</taxon>
        <taxon>Insecta</taxon>
        <taxon>Pterygota</taxon>
        <taxon>Neoptera</taxon>
        <taxon>Polyneoptera</taxon>
        <taxon>Dictyoptera</taxon>
        <taxon>Blattodea</taxon>
        <taxon>Blattoidea</taxon>
        <taxon>Termitoidae</taxon>
        <taxon>Kalotermitidae</taxon>
        <taxon>Cryptotermitinae</taxon>
        <taxon>Cryptotermes</taxon>
    </lineage>
</organism>
<dbReference type="GO" id="GO:0016020">
    <property type="term" value="C:membrane"/>
    <property type="evidence" value="ECO:0007669"/>
    <property type="project" value="UniProtKB-SubCell"/>
</dbReference>
<evidence type="ECO:0000256" key="2">
    <source>
        <dbReference type="ARBA" id="ARBA00004141"/>
    </source>
</evidence>
<dbReference type="PANTHER" id="PTHR28388">
    <property type="entry name" value="TRANSMEMBRANE PROTEIN 237"/>
    <property type="match status" value="1"/>
</dbReference>
<feature type="transmembrane region" description="Helical" evidence="12">
    <location>
        <begin position="262"/>
        <end position="282"/>
    </location>
</feature>
<reference evidence="13 14" key="1">
    <citation type="submission" date="2017-12" db="EMBL/GenBank/DDBJ databases">
        <title>Hemimetabolous genomes reveal molecular basis of termite eusociality.</title>
        <authorList>
            <person name="Harrison M.C."/>
            <person name="Jongepier E."/>
            <person name="Robertson H.M."/>
            <person name="Arning N."/>
            <person name="Bitard-Feildel T."/>
            <person name="Chao H."/>
            <person name="Childers C.P."/>
            <person name="Dinh H."/>
            <person name="Doddapaneni H."/>
            <person name="Dugan S."/>
            <person name="Gowin J."/>
            <person name="Greiner C."/>
            <person name="Han Y."/>
            <person name="Hu H."/>
            <person name="Hughes D.S.T."/>
            <person name="Huylmans A.-K."/>
            <person name="Kemena C."/>
            <person name="Kremer L.P.M."/>
            <person name="Lee S.L."/>
            <person name="Lopez-Ezquerra A."/>
            <person name="Mallet L."/>
            <person name="Monroy-Kuhn J.M."/>
            <person name="Moser A."/>
            <person name="Murali S.C."/>
            <person name="Muzny D.M."/>
            <person name="Otani S."/>
            <person name="Piulachs M.-D."/>
            <person name="Poelchau M."/>
            <person name="Qu J."/>
            <person name="Schaub F."/>
            <person name="Wada-Katsumata A."/>
            <person name="Worley K.C."/>
            <person name="Xie Q."/>
            <person name="Ylla G."/>
            <person name="Poulsen M."/>
            <person name="Gibbs R.A."/>
            <person name="Schal C."/>
            <person name="Richards S."/>
            <person name="Belles X."/>
            <person name="Korb J."/>
            <person name="Bornberg-Bauer E."/>
        </authorList>
    </citation>
    <scope>NUCLEOTIDE SEQUENCE [LARGE SCALE GENOMIC DNA]</scope>
    <source>
        <tissue evidence="13">Whole body</tissue>
    </source>
</reference>
<feature type="transmembrane region" description="Helical" evidence="12">
    <location>
        <begin position="182"/>
        <end position="204"/>
    </location>
</feature>
<feature type="transmembrane region" description="Helical" evidence="12">
    <location>
        <begin position="224"/>
        <end position="241"/>
    </location>
</feature>
<evidence type="ECO:0000313" key="14">
    <source>
        <dbReference type="Proteomes" id="UP000235965"/>
    </source>
</evidence>
<dbReference type="EMBL" id="NEVH01024428">
    <property type="protein sequence ID" value="PNF17067.1"/>
    <property type="molecule type" value="Genomic_DNA"/>
</dbReference>
<dbReference type="GO" id="GO:0035869">
    <property type="term" value="C:ciliary transition zone"/>
    <property type="evidence" value="ECO:0007669"/>
    <property type="project" value="TreeGrafter"/>
</dbReference>
<sequence length="358" mass="40508">MDKKESPSQIQKQSRRTKKTMESLHPDRSLEMQGSLEFLEGKDINEVGEDSEVQEDVPELSHPQKRRSSNKSSSSRSHRKKDIPKTVITAVLEELNDDIISEPTRLDTGDCSVVEPVPQAPASLPPDKVYVERKNGFATAPRVKMFRPINYIREDLVDVQNAESSGTPLELAILVQKWCHPLYTLCHGLLGGMALLHIILVYAAGDSYNQGTNFVYMYTHYARVYQSLFHILCILCSVSVLDRCDAKHMDVGHLVDLFRYHITTVLILAVYLITLVLTFVTIKWDDWLALSSYSASVKNNSDTANALKVWENLNLFRSIGAILGWILTAFSTDEDMLYLHLCNMLKYQSVTAPIPARY</sequence>
<keyword evidence="4 12" id="KW-0812">Transmembrane</keyword>
<keyword evidence="5" id="KW-0970">Cilium biogenesis/degradation</keyword>
<keyword evidence="7" id="KW-0969">Cilium</keyword>
<evidence type="ECO:0000256" key="6">
    <source>
        <dbReference type="ARBA" id="ARBA00022989"/>
    </source>
</evidence>
<evidence type="ECO:0000256" key="5">
    <source>
        <dbReference type="ARBA" id="ARBA00022794"/>
    </source>
</evidence>
<protein>
    <submittedName>
        <fullName evidence="13">Uncharacterized protein</fullName>
    </submittedName>
</protein>
<keyword evidence="6 12" id="KW-1133">Transmembrane helix</keyword>
<evidence type="ECO:0000256" key="3">
    <source>
        <dbReference type="ARBA" id="ARBA00008783"/>
    </source>
</evidence>
<evidence type="ECO:0000256" key="9">
    <source>
        <dbReference type="ARBA" id="ARBA00023273"/>
    </source>
</evidence>
<keyword evidence="9" id="KW-0966">Cell projection</keyword>
<dbReference type="OrthoDB" id="550113at2759"/>
<dbReference type="Pfam" id="PF15383">
    <property type="entry name" value="TMEM237"/>
    <property type="match status" value="1"/>
</dbReference>
<dbReference type="Proteomes" id="UP000235965">
    <property type="component" value="Unassembled WGS sequence"/>
</dbReference>
<dbReference type="AlphaFoldDB" id="A0A2J7PL57"/>
<evidence type="ECO:0000256" key="1">
    <source>
        <dbReference type="ARBA" id="ARBA00004138"/>
    </source>
</evidence>
<feature type="compositionally biased region" description="Acidic residues" evidence="11">
    <location>
        <begin position="46"/>
        <end position="58"/>
    </location>
</feature>
<comment type="caution">
    <text evidence="13">The sequence shown here is derived from an EMBL/GenBank/DDBJ whole genome shotgun (WGS) entry which is preliminary data.</text>
</comment>
<evidence type="ECO:0000256" key="7">
    <source>
        <dbReference type="ARBA" id="ARBA00023069"/>
    </source>
</evidence>
<comment type="similarity">
    <text evidence="3">Belongs to the TMEM237 family.</text>
</comment>
<dbReference type="InParanoid" id="A0A2J7PL57"/>
<comment type="function">
    <text evidence="10">Component of the transition zone in primary cilia. Required for ciliogenesis.</text>
</comment>
<dbReference type="PANTHER" id="PTHR28388:SF1">
    <property type="entry name" value="TRANSMEMBRANE PROTEIN 237"/>
    <property type="match status" value="1"/>
</dbReference>
<dbReference type="GO" id="GO:0060271">
    <property type="term" value="P:cilium assembly"/>
    <property type="evidence" value="ECO:0007669"/>
    <property type="project" value="TreeGrafter"/>
</dbReference>
<evidence type="ECO:0000313" key="13">
    <source>
        <dbReference type="EMBL" id="PNF17067.1"/>
    </source>
</evidence>
<evidence type="ECO:0000256" key="4">
    <source>
        <dbReference type="ARBA" id="ARBA00022692"/>
    </source>
</evidence>
<feature type="compositionally biased region" description="Basic and acidic residues" evidence="11">
    <location>
        <begin position="19"/>
        <end position="30"/>
    </location>
</feature>
<keyword evidence="8 12" id="KW-0472">Membrane</keyword>
<dbReference type="STRING" id="105785.A0A2J7PL57"/>
<evidence type="ECO:0000256" key="12">
    <source>
        <dbReference type="SAM" id="Phobius"/>
    </source>
</evidence>
<evidence type="ECO:0000256" key="10">
    <source>
        <dbReference type="ARBA" id="ARBA00025631"/>
    </source>
</evidence>
<feature type="region of interest" description="Disordered" evidence="11">
    <location>
        <begin position="1"/>
        <end position="85"/>
    </location>
</feature>
<dbReference type="InterPro" id="IPR029409">
    <property type="entry name" value="TMEM237"/>
</dbReference>
<evidence type="ECO:0000256" key="11">
    <source>
        <dbReference type="SAM" id="MobiDB-lite"/>
    </source>
</evidence>
<name>A0A2J7PL57_9NEOP</name>
<dbReference type="EMBL" id="NEVH01024428">
    <property type="protein sequence ID" value="PNF17068.1"/>
    <property type="molecule type" value="Genomic_DNA"/>
</dbReference>
<gene>
    <name evidence="13" type="ORF">B7P43_G16091</name>
</gene>
<proteinExistence type="inferred from homology"/>
<evidence type="ECO:0000256" key="8">
    <source>
        <dbReference type="ARBA" id="ARBA00023136"/>
    </source>
</evidence>
<accession>A0A2J7PL57</accession>
<keyword evidence="14" id="KW-1185">Reference proteome</keyword>
<comment type="subcellular location">
    <subcellularLocation>
        <location evidence="1">Cell projection</location>
        <location evidence="1">Cilium</location>
    </subcellularLocation>
    <subcellularLocation>
        <location evidence="2">Membrane</location>
        <topology evidence="2">Multi-pass membrane protein</topology>
    </subcellularLocation>
</comment>